<organism evidence="1 2">
    <name type="scientific">Penicillium concentricum</name>
    <dbReference type="NCBI Taxonomy" id="293559"/>
    <lineage>
        <taxon>Eukaryota</taxon>
        <taxon>Fungi</taxon>
        <taxon>Dikarya</taxon>
        <taxon>Ascomycota</taxon>
        <taxon>Pezizomycotina</taxon>
        <taxon>Eurotiomycetes</taxon>
        <taxon>Eurotiomycetidae</taxon>
        <taxon>Eurotiales</taxon>
        <taxon>Aspergillaceae</taxon>
        <taxon>Penicillium</taxon>
    </lineage>
</organism>
<reference evidence="1" key="2">
    <citation type="journal article" date="2023" name="IMA Fungus">
        <title>Comparative genomic study of the Penicillium genus elucidates a diverse pangenome and 15 lateral gene transfer events.</title>
        <authorList>
            <person name="Petersen C."/>
            <person name="Sorensen T."/>
            <person name="Nielsen M.R."/>
            <person name="Sondergaard T.E."/>
            <person name="Sorensen J.L."/>
            <person name="Fitzpatrick D.A."/>
            <person name="Frisvad J.C."/>
            <person name="Nielsen K.L."/>
        </authorList>
    </citation>
    <scope>NUCLEOTIDE SEQUENCE</scope>
    <source>
        <strain evidence="1">IBT 3081</strain>
    </source>
</reference>
<evidence type="ECO:0000313" key="2">
    <source>
        <dbReference type="Proteomes" id="UP001147752"/>
    </source>
</evidence>
<accession>A0A9W9SF62</accession>
<proteinExistence type="predicted"/>
<reference evidence="1" key="1">
    <citation type="submission" date="2022-12" db="EMBL/GenBank/DDBJ databases">
        <authorList>
            <person name="Petersen C."/>
        </authorList>
    </citation>
    <scope>NUCLEOTIDE SEQUENCE</scope>
    <source>
        <strain evidence="1">IBT 3081</strain>
    </source>
</reference>
<comment type="caution">
    <text evidence="1">The sequence shown here is derived from an EMBL/GenBank/DDBJ whole genome shotgun (WGS) entry which is preliminary data.</text>
</comment>
<dbReference type="AlphaFoldDB" id="A0A9W9SF62"/>
<dbReference type="Proteomes" id="UP001147752">
    <property type="component" value="Unassembled WGS sequence"/>
</dbReference>
<keyword evidence="2" id="KW-1185">Reference proteome</keyword>
<protein>
    <submittedName>
        <fullName evidence="1">Uncharacterized protein</fullName>
    </submittedName>
</protein>
<evidence type="ECO:0000313" key="1">
    <source>
        <dbReference type="EMBL" id="KAJ5375043.1"/>
    </source>
</evidence>
<sequence>MDSFRSSPRCRNGAVYDTRVRIIGFPGEVARQVNTPASPGVVSTHRDQVAQVEWGTLDRHGQ</sequence>
<dbReference type="GeneID" id="81463962"/>
<name>A0A9W9SF62_9EURO</name>
<gene>
    <name evidence="1" type="ORF">N7517_007049</name>
</gene>
<dbReference type="RefSeq" id="XP_056581029.1">
    <property type="nucleotide sequence ID" value="XM_056724779.1"/>
</dbReference>
<dbReference type="EMBL" id="JAPZBT010000002">
    <property type="protein sequence ID" value="KAJ5375043.1"/>
    <property type="molecule type" value="Genomic_DNA"/>
</dbReference>